<dbReference type="AlphaFoldDB" id="A0A8X6RJR0"/>
<reference evidence="1" key="1">
    <citation type="submission" date="2020-08" db="EMBL/GenBank/DDBJ databases">
        <title>Multicomponent nature underlies the extraordinary mechanical properties of spider dragline silk.</title>
        <authorList>
            <person name="Kono N."/>
            <person name="Nakamura H."/>
            <person name="Mori M."/>
            <person name="Yoshida Y."/>
            <person name="Ohtoshi R."/>
            <person name="Malay A.D."/>
            <person name="Moran D.A.P."/>
            <person name="Tomita M."/>
            <person name="Numata K."/>
            <person name="Arakawa K."/>
        </authorList>
    </citation>
    <scope>NUCLEOTIDE SEQUENCE</scope>
</reference>
<evidence type="ECO:0000313" key="2">
    <source>
        <dbReference type="Proteomes" id="UP000887159"/>
    </source>
</evidence>
<evidence type="ECO:0000313" key="1">
    <source>
        <dbReference type="EMBL" id="GFX92841.1"/>
    </source>
</evidence>
<sequence>MLARSDAIFKSCLFIFCSHKQELTAAELIEMQEQEHDMEELESVDPVQSEHRMVVGNLIESLSLIGKKECVCLQPHDRSDIFKFCNVTLGIS</sequence>
<protein>
    <submittedName>
        <fullName evidence="1">Uncharacterized protein</fullName>
    </submittedName>
</protein>
<name>A0A8X6RJR0_TRICX</name>
<dbReference type="EMBL" id="BMAU01021168">
    <property type="protein sequence ID" value="GFX92841.1"/>
    <property type="molecule type" value="Genomic_DNA"/>
</dbReference>
<proteinExistence type="predicted"/>
<dbReference type="Proteomes" id="UP000887159">
    <property type="component" value="Unassembled WGS sequence"/>
</dbReference>
<accession>A0A8X6RJR0</accession>
<comment type="caution">
    <text evidence="1">The sequence shown here is derived from an EMBL/GenBank/DDBJ whole genome shotgun (WGS) entry which is preliminary data.</text>
</comment>
<organism evidence="1 2">
    <name type="scientific">Trichonephila clavipes</name>
    <name type="common">Golden silk orbweaver</name>
    <name type="synonym">Nephila clavipes</name>
    <dbReference type="NCBI Taxonomy" id="2585209"/>
    <lineage>
        <taxon>Eukaryota</taxon>
        <taxon>Metazoa</taxon>
        <taxon>Ecdysozoa</taxon>
        <taxon>Arthropoda</taxon>
        <taxon>Chelicerata</taxon>
        <taxon>Arachnida</taxon>
        <taxon>Araneae</taxon>
        <taxon>Araneomorphae</taxon>
        <taxon>Entelegynae</taxon>
        <taxon>Araneoidea</taxon>
        <taxon>Nephilidae</taxon>
        <taxon>Trichonephila</taxon>
    </lineage>
</organism>
<gene>
    <name evidence="1" type="ORF">TNCV_2657551</name>
</gene>
<keyword evidence="2" id="KW-1185">Reference proteome</keyword>